<dbReference type="InterPro" id="IPR019787">
    <property type="entry name" value="Znf_PHD-finger"/>
</dbReference>
<dbReference type="PROSITE" id="PS51424">
    <property type="entry name" value="ROC"/>
    <property type="match status" value="1"/>
</dbReference>
<dbReference type="SMART" id="SM00369">
    <property type="entry name" value="LRR_TYP"/>
    <property type="match status" value="5"/>
</dbReference>
<feature type="compositionally biased region" description="Low complexity" evidence="8">
    <location>
        <begin position="458"/>
        <end position="470"/>
    </location>
</feature>
<keyword evidence="1" id="KW-0433">Leucine-rich repeat</keyword>
<dbReference type="InterPro" id="IPR017907">
    <property type="entry name" value="Znf_RING_CS"/>
</dbReference>
<feature type="compositionally biased region" description="Acidic residues" evidence="8">
    <location>
        <begin position="133"/>
        <end position="180"/>
    </location>
</feature>
<feature type="compositionally biased region" description="Basic residues" evidence="8">
    <location>
        <begin position="438"/>
        <end position="457"/>
    </location>
</feature>
<dbReference type="InterPro" id="IPR020859">
    <property type="entry name" value="ROC"/>
</dbReference>
<dbReference type="InterPro" id="IPR047157">
    <property type="entry name" value="PHRF1/Atg35"/>
</dbReference>
<dbReference type="CDD" id="cd15536">
    <property type="entry name" value="PHD_PHRF1"/>
    <property type="match status" value="1"/>
</dbReference>
<dbReference type="SMART" id="SM00364">
    <property type="entry name" value="LRR_BAC"/>
    <property type="match status" value="3"/>
</dbReference>
<dbReference type="InterPro" id="IPR019786">
    <property type="entry name" value="Zinc_finger_PHD-type_CS"/>
</dbReference>
<dbReference type="SMART" id="SM00184">
    <property type="entry name" value="RING"/>
    <property type="match status" value="2"/>
</dbReference>
<dbReference type="InterPro" id="IPR032675">
    <property type="entry name" value="LRR_dom_sf"/>
</dbReference>
<keyword evidence="2" id="KW-0479">Metal-binding</keyword>
<dbReference type="SUPFAM" id="SSF57850">
    <property type="entry name" value="RING/U-box"/>
    <property type="match status" value="1"/>
</dbReference>
<keyword evidence="5 7" id="KW-0863">Zinc-finger</keyword>
<keyword evidence="3" id="KW-0677">Repeat</keyword>
<feature type="domain" description="RING-type" evidence="10">
    <location>
        <begin position="210"/>
        <end position="251"/>
    </location>
</feature>
<dbReference type="GO" id="GO:0009966">
    <property type="term" value="P:regulation of signal transduction"/>
    <property type="evidence" value="ECO:0007669"/>
    <property type="project" value="UniProtKB-ARBA"/>
</dbReference>
<dbReference type="Gene3D" id="3.30.70.1390">
    <property type="entry name" value="ROC domain from the Parkinson's disease-associated leucine-rich repeat kinase 2"/>
    <property type="match status" value="1"/>
</dbReference>
<feature type="compositionally biased region" description="Basic residues" evidence="8">
    <location>
        <begin position="471"/>
        <end position="487"/>
    </location>
</feature>
<dbReference type="EMBL" id="KZ505696">
    <property type="protein sequence ID" value="PKU46859.1"/>
    <property type="molecule type" value="Genomic_DNA"/>
</dbReference>
<dbReference type="SUPFAM" id="SSF52058">
    <property type="entry name" value="L domain-like"/>
    <property type="match status" value="1"/>
</dbReference>
<evidence type="ECO:0000259" key="10">
    <source>
        <dbReference type="PROSITE" id="PS50089"/>
    </source>
</evidence>
<dbReference type="Pfam" id="PF08477">
    <property type="entry name" value="Roc"/>
    <property type="match status" value="1"/>
</dbReference>
<dbReference type="GO" id="GO:0008270">
    <property type="term" value="F:zinc ion binding"/>
    <property type="evidence" value="ECO:0007669"/>
    <property type="project" value="UniProtKB-KW"/>
</dbReference>
<dbReference type="InterPro" id="IPR011011">
    <property type="entry name" value="Znf_FYVE_PHD"/>
</dbReference>
<evidence type="ECO:0000256" key="6">
    <source>
        <dbReference type="ARBA" id="ARBA00022833"/>
    </source>
</evidence>
<evidence type="ECO:0000259" key="11">
    <source>
        <dbReference type="PROSITE" id="PS51424"/>
    </source>
</evidence>
<dbReference type="SUPFAM" id="SSF57903">
    <property type="entry name" value="FYVE/PHD zinc finger"/>
    <property type="match status" value="1"/>
</dbReference>
<sequence>MGTSERFAYPTAASFISKPSLSICQIKAQMKLVSSERVAISGMKHGSILIMHSSSSEHLRTEGEGDGAGLQMGAEQLPSLGKVVHKGAYSQCPAMDDDSQDELINKNAALGKGKRQSLTLLSETESNGGNSCDSEDDTGSEEEDGTEEEGGEEDKEESEDEELEDCEDDDEEEEEEEETEAAVGGMTDSLKLEPRVNGASISSDEDGENCPICLNTFRDQAVGTPENCSHYFCLDCIVEWSKNANSCPVDRILFKYISIRAHFGGKILKKIPVENTKTQGNDGEDDPTFCEVCGRSDREDRLLLCDGCDAGYHMECLNPPLSEVPVDEWFCPACAPMGVSAAADTDHVSEEEVAALVADVVPTTSRLRPHVRTRAIARTRQSERVRATVNRNRITTAQQIQHVPRYLMSSLLDETIEAVVAGLNTAIYQRPLTPRAPTRQKRKTGRRKKVGGKKRTQTKSSAGKKSSGTQLKRRKRLIKKRRGKKMRVKNEVTTRSRIARTLGLSKPMRGASLPSMYKPTEPSLGLMRADIGAASLSVFGDPYELDPYERSSVPALSPDQEAEAAPVPDLLGSILSGQSFLMMSSSDVVINRDGSLTAKKAAPLHRKSANDLRVDDGSGRNTQPSTVHSGTTASSSIAGPSIEPAANPAQITSEKATVKSEYSMTPRIPKIKKETSSKQVEPKPAGSQSCDIPSSCITQLTGKESTSVYSSSSLLGTSRSKGQSSFESFKINIPGNAGHPSRLSNPGFCNTFRPVDDKVQQKESPSTLFSVKKKQVKSEIYDPFEPTGSDSSSASSSPERLGSGIPLTNITRTISIENPKVQTFQTVRRFTPYLVENVFGSGADSDVPSSNTESHDDMTVESRIVEQVSDTEERDNMGDKDFLSSPCTSSAVKQISNAERLKEESREGPNVFFNAEELIRPNINVKVEPEKDQKPPVENVSRCVEQPHSFKQEPKEELVLEELSITIQPNVKLEEVQAETPVQLREVQETIKVEPICEEVTSETAFPVPEIANICVPVGNVDSFAETELVRSSDPAVLGSCSNTNLEITVKIENTALCPSLMEPPPKKEVIMHTPAEPAPIQSSSKSKITDCVKEVKDECLVSNEKTGNFSKPELEVVPQGPALKSKAPVKRVTWNLQEEESGTLSAGKAPRMPFYKLQRAKEGTWKAEDLNQTLNQVQLNEPPPTNYMIPEPMFPDLDSSQVYCQNIPLTPPLPSSLPPYAPVSQPTVQFIMQGSLPVLGCMAGQSLTPEPGSLATASEPGIQAASVGNAEEKIKAPKPPVDKTKNEEYMKKLHMQERAVEEVKLAIKPFYQKREITKEEYKNILRKAVQKICHSKSGEINPMKVANLVKAYVEKYKHMRKHKKSDGQKQEDSLREVSLSTQRLRVLPPAVLSNPMLESLDLDRNKLRSITGISKLCNLKKLILSKNEIVDFPSEIQSLVCLEKLELNQNQIWVIPEGVFSHLPRLKHLRLNNNRLSALPRDLAACRGSLQYLNISNNLFRTFPQPVLQLARLQELHMQNNALRQLPKELFQGQSLKMFKVNGNPLREPPSEVCAGGIQQIRNYFNQLQHNSGQEDKRVKTMFLGASLAGKSTICKSLKQGQSKLVPQEERTVGIEISEFRIEDFTFLFWDFAGQLEYYMTHHVFITPQALVILVINLHMYQTNDKTFKDLVGFWINNLSMRVPNSVVLPVGTHVDCCREEEVEEKRCDIMTKITAMLVERKSNLAHFINNLEDSEEPEFYVDQWERLKEMESCTLTILNLVAVNCTDHRDIKKLEATILEHVKNEELFPEVVRVLPPVYRQVEAAIVDIAQSEEMADHGMMDLQYLLSKLSQCKHLASLGRELLQDILRYLHRIGLVVWYEEIKHLESTVFLQPTFLITMFKLLVRYRLVQQLESISVDTLIGEHATIRDRSNWVWTFKSKAMLCHRAVRALVKHQLCLEGMQEVFEEIMGHGPHRGRGKLFSLLKHFELCLEVRHTEALNPQASEFVPGKPWETTRGQGESWYLFPTYLNQTEEVSEVWGGDHLEDLHIRPYFSPEIPEGFFQRFLVKACSFYATHWVAKATCLLICNGKPLLIKENNQRAYSYLELRCRKPAGRTGFQFAWDFLMAVVFIVQKLAEEWPGLHVCVKTPCRTAGCPAELIWPDMDGTNAMTKEDVKTCGTCGHRFGAELLLPKVPRQLEEPPVQPSAHYYVTSYGTTTFGTSSIHVNHQNISSTNK</sequence>
<dbReference type="PANTHER" id="PTHR12618">
    <property type="entry name" value="PHD AND RING FINGER DOMAIN-CONTAINING PROTEIN 1"/>
    <property type="match status" value="1"/>
</dbReference>
<feature type="compositionally biased region" description="Polar residues" evidence="8">
    <location>
        <begin position="122"/>
        <end position="132"/>
    </location>
</feature>
<evidence type="ECO:0000313" key="12">
    <source>
        <dbReference type="EMBL" id="PKU46859.1"/>
    </source>
</evidence>
<dbReference type="InterPro" id="IPR027417">
    <property type="entry name" value="P-loop_NTPase"/>
</dbReference>
<dbReference type="Pfam" id="PF00628">
    <property type="entry name" value="PHD"/>
    <property type="match status" value="1"/>
</dbReference>
<dbReference type="PANTHER" id="PTHR12618:SF20">
    <property type="entry name" value="PHD AND RING FINGER DOMAIN-CONTAINING PROTEIN 1"/>
    <property type="match status" value="1"/>
</dbReference>
<dbReference type="Proteomes" id="UP000233556">
    <property type="component" value="Unassembled WGS sequence"/>
</dbReference>
<proteinExistence type="predicted"/>
<organism evidence="12 13">
    <name type="scientific">Limosa lapponica baueri</name>
    <dbReference type="NCBI Taxonomy" id="1758121"/>
    <lineage>
        <taxon>Eukaryota</taxon>
        <taxon>Metazoa</taxon>
        <taxon>Chordata</taxon>
        <taxon>Craniata</taxon>
        <taxon>Vertebrata</taxon>
        <taxon>Euteleostomi</taxon>
        <taxon>Archelosauria</taxon>
        <taxon>Archosauria</taxon>
        <taxon>Dinosauria</taxon>
        <taxon>Saurischia</taxon>
        <taxon>Theropoda</taxon>
        <taxon>Coelurosauria</taxon>
        <taxon>Aves</taxon>
        <taxon>Neognathae</taxon>
        <taxon>Neoaves</taxon>
        <taxon>Charadriiformes</taxon>
        <taxon>Scolopacidae</taxon>
        <taxon>Limosa</taxon>
    </lineage>
</organism>
<feature type="region of interest" description="Disordered" evidence="8">
    <location>
        <begin position="868"/>
        <end position="887"/>
    </location>
</feature>
<dbReference type="PROSITE" id="PS51450">
    <property type="entry name" value="LRR"/>
    <property type="match status" value="2"/>
</dbReference>
<evidence type="ECO:0000256" key="4">
    <source>
        <dbReference type="ARBA" id="ARBA00022741"/>
    </source>
</evidence>
<dbReference type="InterPro" id="IPR001841">
    <property type="entry name" value="Znf_RING"/>
</dbReference>
<keyword evidence="6" id="KW-0862">Zinc</keyword>
<feature type="region of interest" description="Disordered" evidence="8">
    <location>
        <begin position="431"/>
        <end position="490"/>
    </location>
</feature>
<dbReference type="SMART" id="SM00249">
    <property type="entry name" value="PHD"/>
    <property type="match status" value="1"/>
</dbReference>
<protein>
    <submittedName>
        <fullName evidence="12">Uncharacterized protein</fullName>
    </submittedName>
</protein>
<dbReference type="InterPro" id="IPR003591">
    <property type="entry name" value="Leu-rich_rpt_typical-subtyp"/>
</dbReference>
<dbReference type="InterPro" id="IPR013083">
    <property type="entry name" value="Znf_RING/FYVE/PHD"/>
</dbReference>
<feature type="region of interest" description="Disordered" evidence="8">
    <location>
        <begin position="122"/>
        <end position="205"/>
    </location>
</feature>
<dbReference type="PROSITE" id="PS50016">
    <property type="entry name" value="ZF_PHD_2"/>
    <property type="match status" value="1"/>
</dbReference>
<dbReference type="PROSITE" id="PS01359">
    <property type="entry name" value="ZF_PHD_1"/>
    <property type="match status" value="1"/>
</dbReference>
<dbReference type="Gene3D" id="3.40.50.300">
    <property type="entry name" value="P-loop containing nucleotide triphosphate hydrolases"/>
    <property type="match status" value="1"/>
</dbReference>
<dbReference type="SUPFAM" id="SSF52540">
    <property type="entry name" value="P-loop containing nucleoside triphosphate hydrolases"/>
    <property type="match status" value="1"/>
</dbReference>
<keyword evidence="13" id="KW-1185">Reference proteome</keyword>
<feature type="compositionally biased region" description="Basic and acidic residues" evidence="8">
    <location>
        <begin position="608"/>
        <end position="618"/>
    </location>
</feature>
<evidence type="ECO:0000256" key="5">
    <source>
        <dbReference type="ARBA" id="ARBA00022771"/>
    </source>
</evidence>
<accession>A0A2I0ULD9</accession>
<dbReference type="Pfam" id="PF13855">
    <property type="entry name" value="LRR_8"/>
    <property type="match status" value="1"/>
</dbReference>
<evidence type="ECO:0000313" key="13">
    <source>
        <dbReference type="Proteomes" id="UP000233556"/>
    </source>
</evidence>
<keyword evidence="4" id="KW-0547">Nucleotide-binding</keyword>
<evidence type="ECO:0000256" key="3">
    <source>
        <dbReference type="ARBA" id="ARBA00022737"/>
    </source>
</evidence>
<evidence type="ECO:0000256" key="7">
    <source>
        <dbReference type="PROSITE-ProRule" id="PRU00175"/>
    </source>
</evidence>
<dbReference type="CDD" id="cd16635">
    <property type="entry name" value="mRING-HC-C3HC3D_PHRF1"/>
    <property type="match status" value="1"/>
</dbReference>
<reference evidence="13" key="2">
    <citation type="submission" date="2017-12" db="EMBL/GenBank/DDBJ databases">
        <title>Genome sequence of the Bar-tailed Godwit (Limosa lapponica baueri).</title>
        <authorList>
            <person name="Lima N.C.B."/>
            <person name="Parody-Merino A.M."/>
            <person name="Battley P.F."/>
            <person name="Fidler A.E."/>
            <person name="Prosdocimi F."/>
        </authorList>
    </citation>
    <scope>NUCLEOTIDE SEQUENCE [LARGE SCALE GENOMIC DNA]</scope>
</reference>
<feature type="domain" description="Roc" evidence="11">
    <location>
        <begin position="1573"/>
        <end position="1787"/>
    </location>
</feature>
<reference evidence="13" key="1">
    <citation type="submission" date="2017-11" db="EMBL/GenBank/DDBJ databases">
        <authorList>
            <person name="Lima N.C."/>
            <person name="Parody-Merino A.M."/>
            <person name="Battley P.F."/>
            <person name="Fidler A.E."/>
            <person name="Prosdocimi F."/>
        </authorList>
    </citation>
    <scope>NUCLEOTIDE SEQUENCE [LARGE SCALE GENOMIC DNA]</scope>
</reference>
<feature type="compositionally biased region" description="Polar residues" evidence="8">
    <location>
        <begin position="619"/>
        <end position="638"/>
    </location>
</feature>
<name>A0A2I0ULD9_LIMLA</name>
<dbReference type="Pfam" id="PF23030">
    <property type="entry name" value="SCAF11-like_C"/>
    <property type="match status" value="1"/>
</dbReference>
<dbReference type="Pfam" id="PF13639">
    <property type="entry name" value="zf-RING_2"/>
    <property type="match status" value="1"/>
</dbReference>
<feature type="compositionally biased region" description="Polar residues" evidence="8">
    <location>
        <begin position="686"/>
        <end position="695"/>
    </location>
</feature>
<dbReference type="PROSITE" id="PS00518">
    <property type="entry name" value="ZF_RING_1"/>
    <property type="match status" value="1"/>
</dbReference>
<feature type="region of interest" description="Disordered" evidence="8">
    <location>
        <begin position="601"/>
        <end position="695"/>
    </location>
</feature>
<dbReference type="PROSITE" id="PS50089">
    <property type="entry name" value="ZF_RING_2"/>
    <property type="match status" value="1"/>
</dbReference>
<dbReference type="InterPro" id="IPR057031">
    <property type="entry name" value="SFR19-like_C"/>
</dbReference>
<evidence type="ECO:0000256" key="1">
    <source>
        <dbReference type="ARBA" id="ARBA00022614"/>
    </source>
</evidence>
<evidence type="ECO:0000256" key="2">
    <source>
        <dbReference type="ARBA" id="ARBA00022723"/>
    </source>
</evidence>
<feature type="domain" description="PHD-type" evidence="9">
    <location>
        <begin position="287"/>
        <end position="337"/>
    </location>
</feature>
<gene>
    <name evidence="12" type="ORF">llap_2832</name>
</gene>
<dbReference type="GO" id="GO:0000166">
    <property type="term" value="F:nucleotide binding"/>
    <property type="evidence" value="ECO:0007669"/>
    <property type="project" value="UniProtKB-KW"/>
</dbReference>
<dbReference type="InterPro" id="IPR001611">
    <property type="entry name" value="Leu-rich_rpt"/>
</dbReference>
<dbReference type="Gene3D" id="3.80.10.10">
    <property type="entry name" value="Ribonuclease Inhibitor"/>
    <property type="match status" value="1"/>
</dbReference>
<dbReference type="OrthoDB" id="40118at2759"/>
<evidence type="ECO:0000256" key="8">
    <source>
        <dbReference type="SAM" id="MobiDB-lite"/>
    </source>
</evidence>
<feature type="compositionally biased region" description="Polar residues" evidence="8">
    <location>
        <begin position="649"/>
        <end position="663"/>
    </location>
</feature>
<evidence type="ECO:0000259" key="9">
    <source>
        <dbReference type="PROSITE" id="PS50016"/>
    </source>
</evidence>
<feature type="region of interest" description="Disordered" evidence="8">
    <location>
        <begin position="781"/>
        <end position="806"/>
    </location>
</feature>
<dbReference type="InterPro" id="IPR001965">
    <property type="entry name" value="Znf_PHD"/>
</dbReference>
<dbReference type="Gene3D" id="3.30.40.10">
    <property type="entry name" value="Zinc/RING finger domain, C3HC4 (zinc finger)"/>
    <property type="match status" value="2"/>
</dbReference>